<gene>
    <name evidence="2" type="ORF">A2042_01305</name>
</gene>
<sequence>MEASGVKLKENLTPEIAEQDIIKYLDENNVLHLATVSRNNEPRATPIEYKNKGMTIYLFSEGGVKITNIKNNPGVSLSIASPYNRQKDYFGSKGVQVWGKAYVYTKKDNPEKYKECLEVMKIKEEMLPDDYSFKVIIIEPEKVKYMAARNGYWAVTWEK</sequence>
<reference evidence="2 3" key="1">
    <citation type="journal article" date="2016" name="Nat. Commun.">
        <title>Thousands of microbial genomes shed light on interconnected biogeochemical processes in an aquifer system.</title>
        <authorList>
            <person name="Anantharaman K."/>
            <person name="Brown C.T."/>
            <person name="Hug L.A."/>
            <person name="Sharon I."/>
            <person name="Castelle C.J."/>
            <person name="Probst A.J."/>
            <person name="Thomas B.C."/>
            <person name="Singh A."/>
            <person name="Wilkins M.J."/>
            <person name="Karaoz U."/>
            <person name="Brodie E.L."/>
            <person name="Williams K.H."/>
            <person name="Hubbard S.S."/>
            <person name="Banfield J.F."/>
        </authorList>
    </citation>
    <scope>NUCLEOTIDE SEQUENCE [LARGE SCALE GENOMIC DNA]</scope>
</reference>
<evidence type="ECO:0000313" key="3">
    <source>
        <dbReference type="Proteomes" id="UP000178526"/>
    </source>
</evidence>
<dbReference type="InterPro" id="IPR011576">
    <property type="entry name" value="Pyridox_Oxase_N"/>
</dbReference>
<evidence type="ECO:0000259" key="1">
    <source>
        <dbReference type="Pfam" id="PF01243"/>
    </source>
</evidence>
<comment type="caution">
    <text evidence="2">The sequence shown here is derived from an EMBL/GenBank/DDBJ whole genome shotgun (WGS) entry which is preliminary data.</text>
</comment>
<protein>
    <recommendedName>
        <fullName evidence="1">Pyridoxamine 5'-phosphate oxidase N-terminal domain-containing protein</fullName>
    </recommendedName>
</protein>
<name>A0A1F7RAU1_9BACT</name>
<dbReference type="EMBL" id="MGDB01000140">
    <property type="protein sequence ID" value="OGL38693.1"/>
    <property type="molecule type" value="Genomic_DNA"/>
</dbReference>
<dbReference type="Pfam" id="PF01243">
    <property type="entry name" value="PNPOx_N"/>
    <property type="match status" value="1"/>
</dbReference>
<organism evidence="2 3">
    <name type="scientific">Candidatus Schekmanbacteria bacterium GWA2_38_11</name>
    <dbReference type="NCBI Taxonomy" id="1817876"/>
    <lineage>
        <taxon>Bacteria</taxon>
        <taxon>Candidatus Schekmaniibacteriota</taxon>
    </lineage>
</organism>
<accession>A0A1F7RAU1</accession>
<dbReference type="SUPFAM" id="SSF50475">
    <property type="entry name" value="FMN-binding split barrel"/>
    <property type="match status" value="1"/>
</dbReference>
<dbReference type="InterPro" id="IPR012349">
    <property type="entry name" value="Split_barrel_FMN-bd"/>
</dbReference>
<dbReference type="Gene3D" id="2.30.110.10">
    <property type="entry name" value="Electron Transport, Fmn-binding Protein, Chain A"/>
    <property type="match status" value="1"/>
</dbReference>
<evidence type="ECO:0000313" key="2">
    <source>
        <dbReference type="EMBL" id="OGL38693.1"/>
    </source>
</evidence>
<dbReference type="AlphaFoldDB" id="A0A1F7RAU1"/>
<dbReference type="Proteomes" id="UP000178526">
    <property type="component" value="Unassembled WGS sequence"/>
</dbReference>
<feature type="domain" description="Pyridoxamine 5'-phosphate oxidase N-terminal" evidence="1">
    <location>
        <begin position="23"/>
        <end position="146"/>
    </location>
</feature>
<proteinExistence type="predicted"/>